<dbReference type="RefSeq" id="WP_211469346.1">
    <property type="nucleotide sequence ID" value="NZ_JAGSXH010000066.1"/>
</dbReference>
<keyword evidence="2" id="KW-0472">Membrane</keyword>
<feature type="compositionally biased region" description="Basic residues" evidence="1">
    <location>
        <begin position="172"/>
        <end position="181"/>
    </location>
</feature>
<keyword evidence="2" id="KW-1133">Transmembrane helix</keyword>
<accession>A0A8J8BE97</accession>
<gene>
    <name evidence="3" type="ORF">KGA66_18160</name>
</gene>
<feature type="region of interest" description="Disordered" evidence="1">
    <location>
        <begin position="130"/>
        <end position="181"/>
    </location>
</feature>
<feature type="compositionally biased region" description="Basic and acidic residues" evidence="1">
    <location>
        <begin position="1"/>
        <end position="16"/>
    </location>
</feature>
<dbReference type="Pfam" id="PF11298">
    <property type="entry name" value="DUF3099"/>
    <property type="match status" value="1"/>
</dbReference>
<keyword evidence="4" id="KW-1185">Reference proteome</keyword>
<evidence type="ECO:0000256" key="2">
    <source>
        <dbReference type="SAM" id="Phobius"/>
    </source>
</evidence>
<dbReference type="EMBL" id="JAGSXH010000066">
    <property type="protein sequence ID" value="MBS2964986.1"/>
    <property type="molecule type" value="Genomic_DNA"/>
</dbReference>
<comment type="caution">
    <text evidence="3">The sequence shown here is derived from an EMBL/GenBank/DDBJ whole genome shotgun (WGS) entry which is preliminary data.</text>
</comment>
<evidence type="ECO:0000256" key="1">
    <source>
        <dbReference type="SAM" id="MobiDB-lite"/>
    </source>
</evidence>
<name>A0A8J8BE97_9ACTN</name>
<feature type="compositionally biased region" description="Low complexity" evidence="1">
    <location>
        <begin position="140"/>
        <end position="163"/>
    </location>
</feature>
<dbReference type="InterPro" id="IPR021449">
    <property type="entry name" value="DUF3099"/>
</dbReference>
<feature type="transmembrane region" description="Helical" evidence="2">
    <location>
        <begin position="43"/>
        <end position="61"/>
    </location>
</feature>
<sequence>MPNSGNREDSEHRPQDQDQDQVYGITTAETSHMQEITRRQKQYILTMLVRVVSIVVVVSVPGIGWPIKIGLCLVATIIPYVAVVRANGGPTPTKDPTNLLVGPPARDELGAAQRGLPAAGEQPGFIKGDFFVKEEGTQRGSGAREAAPARGPADGGARAEAASQGSMTGNAPRRRPSGSGA</sequence>
<evidence type="ECO:0000313" key="3">
    <source>
        <dbReference type="EMBL" id="MBS2964986.1"/>
    </source>
</evidence>
<dbReference type="Proteomes" id="UP000677913">
    <property type="component" value="Unassembled WGS sequence"/>
</dbReference>
<evidence type="ECO:0000313" key="4">
    <source>
        <dbReference type="Proteomes" id="UP000677913"/>
    </source>
</evidence>
<organism evidence="3 4">
    <name type="scientific">Actinocrinis puniceicyclus</name>
    <dbReference type="NCBI Taxonomy" id="977794"/>
    <lineage>
        <taxon>Bacteria</taxon>
        <taxon>Bacillati</taxon>
        <taxon>Actinomycetota</taxon>
        <taxon>Actinomycetes</taxon>
        <taxon>Catenulisporales</taxon>
        <taxon>Actinospicaceae</taxon>
        <taxon>Actinocrinis</taxon>
    </lineage>
</organism>
<dbReference type="AlphaFoldDB" id="A0A8J8BE97"/>
<feature type="region of interest" description="Disordered" evidence="1">
    <location>
        <begin position="1"/>
        <end position="22"/>
    </location>
</feature>
<proteinExistence type="predicted"/>
<protein>
    <submittedName>
        <fullName evidence="3">DUF3099 domain-containing protein</fullName>
    </submittedName>
</protein>
<keyword evidence="2" id="KW-0812">Transmembrane</keyword>
<reference evidence="3" key="1">
    <citation type="submission" date="2021-04" db="EMBL/GenBank/DDBJ databases">
        <title>Genome based classification of Actinospica acidithermotolerans sp. nov., an actinobacterium isolated from an Indonesian hot spring.</title>
        <authorList>
            <person name="Kusuma A.B."/>
            <person name="Putra K.E."/>
            <person name="Nafisah S."/>
            <person name="Loh J."/>
            <person name="Nouioui I."/>
            <person name="Goodfellow M."/>
        </authorList>
    </citation>
    <scope>NUCLEOTIDE SEQUENCE</scope>
    <source>
        <strain evidence="3">DSM 45618</strain>
    </source>
</reference>